<name>A0ACC3NR70_9PEZI</name>
<accession>A0ACC3NR70</accession>
<protein>
    <submittedName>
        <fullName evidence="1">Uncharacterized protein</fullName>
    </submittedName>
</protein>
<organism evidence="1 2">
    <name type="scientific">Vermiconidia calcicola</name>
    <dbReference type="NCBI Taxonomy" id="1690605"/>
    <lineage>
        <taxon>Eukaryota</taxon>
        <taxon>Fungi</taxon>
        <taxon>Dikarya</taxon>
        <taxon>Ascomycota</taxon>
        <taxon>Pezizomycotina</taxon>
        <taxon>Dothideomycetes</taxon>
        <taxon>Dothideomycetidae</taxon>
        <taxon>Mycosphaerellales</taxon>
        <taxon>Extremaceae</taxon>
        <taxon>Vermiconidia</taxon>
    </lineage>
</organism>
<evidence type="ECO:0000313" key="1">
    <source>
        <dbReference type="EMBL" id="KAK3720912.1"/>
    </source>
</evidence>
<gene>
    <name evidence="1" type="ORF">LTR37_003575</name>
</gene>
<evidence type="ECO:0000313" key="2">
    <source>
        <dbReference type="Proteomes" id="UP001281147"/>
    </source>
</evidence>
<comment type="caution">
    <text evidence="1">The sequence shown here is derived from an EMBL/GenBank/DDBJ whole genome shotgun (WGS) entry which is preliminary data.</text>
</comment>
<sequence>MSLTFKLVSLAVRTAAKPIGNYIKRQAREHEGFRRFAINQAQRVHRIDMRMRLGILHDPEAQQRMHEREQRAAEEKKKKAEAPTVRTEEEQKKLDEQKAQDKEDKKDEKKEESRQKVKIRPLSDARAIELGANFFSETFIFAVAVSLLLLENYRSSRKSNQRRDEVAERIEALEAQVERLQQEHHLPELEALNEKIKKSREARNKYSWYNPAGWWRRTDPDIPDDDDGGVPGGLDASGSKRVPGNVPGPSPAQAVKPPPPTEAKGEVQPKQDGSDKADALAKAGGLEKAAPSAATVERIDSVKASKKER</sequence>
<keyword evidence="2" id="KW-1185">Reference proteome</keyword>
<dbReference type="EMBL" id="JAUTXU010000020">
    <property type="protein sequence ID" value="KAK3720912.1"/>
    <property type="molecule type" value="Genomic_DNA"/>
</dbReference>
<dbReference type="Proteomes" id="UP001281147">
    <property type="component" value="Unassembled WGS sequence"/>
</dbReference>
<proteinExistence type="predicted"/>
<reference evidence="1" key="1">
    <citation type="submission" date="2023-07" db="EMBL/GenBank/DDBJ databases">
        <title>Black Yeasts Isolated from many extreme environments.</title>
        <authorList>
            <person name="Coleine C."/>
            <person name="Stajich J.E."/>
            <person name="Selbmann L."/>
        </authorList>
    </citation>
    <scope>NUCLEOTIDE SEQUENCE</scope>
    <source>
        <strain evidence="1">CCFEE 5714</strain>
    </source>
</reference>